<organism evidence="1 2">
    <name type="scientific">Uliginosibacterium sediminicola</name>
    <dbReference type="NCBI Taxonomy" id="2024550"/>
    <lineage>
        <taxon>Bacteria</taxon>
        <taxon>Pseudomonadati</taxon>
        <taxon>Pseudomonadota</taxon>
        <taxon>Betaproteobacteria</taxon>
        <taxon>Rhodocyclales</taxon>
        <taxon>Zoogloeaceae</taxon>
        <taxon>Uliginosibacterium</taxon>
    </lineage>
</organism>
<accession>A0ABU9Z156</accession>
<comment type="caution">
    <text evidence="1">The sequence shown here is derived from an EMBL/GenBank/DDBJ whole genome shotgun (WGS) entry which is preliminary data.</text>
</comment>
<evidence type="ECO:0000313" key="1">
    <source>
        <dbReference type="EMBL" id="MEN3069801.1"/>
    </source>
</evidence>
<gene>
    <name evidence="1" type="ORF">ABDB84_15065</name>
</gene>
<sequence length="94" mass="10296">MKNIEKAKILVVARDKANLVKLSSRDSPMIVQCGTIGRTIAQKVLDGGGKAVVLASEIKMAIDTTDGANAIQDNFDLFENRTKEPLLHYLLKNQ</sequence>
<dbReference type="EMBL" id="JBDIVE010000009">
    <property type="protein sequence ID" value="MEN3069801.1"/>
    <property type="molecule type" value="Genomic_DNA"/>
</dbReference>
<name>A0ABU9Z156_9RHOO</name>
<protein>
    <submittedName>
        <fullName evidence="1">Uncharacterized protein</fullName>
    </submittedName>
</protein>
<dbReference type="RefSeq" id="WP_345920575.1">
    <property type="nucleotide sequence ID" value="NZ_JBDIVE010000009.1"/>
</dbReference>
<keyword evidence="2" id="KW-1185">Reference proteome</keyword>
<proteinExistence type="predicted"/>
<evidence type="ECO:0000313" key="2">
    <source>
        <dbReference type="Proteomes" id="UP001410394"/>
    </source>
</evidence>
<dbReference type="Proteomes" id="UP001410394">
    <property type="component" value="Unassembled WGS sequence"/>
</dbReference>
<reference evidence="1 2" key="1">
    <citation type="journal article" date="2018" name="Int. J. Syst. Evol. Microbiol.">
        <title>Uliginosibacterium sediminicola sp. nov., isolated from freshwater sediment.</title>
        <authorList>
            <person name="Hwang W.M."/>
            <person name="Kim S.M."/>
            <person name="Kang K."/>
            <person name="Ahn T.Y."/>
        </authorList>
    </citation>
    <scope>NUCLEOTIDE SEQUENCE [LARGE SCALE GENOMIC DNA]</scope>
    <source>
        <strain evidence="1 2">M1-21</strain>
    </source>
</reference>